<dbReference type="InParanoid" id="H8MXT7"/>
<dbReference type="STRING" id="1144275.COCOR_06705"/>
<evidence type="ECO:0000313" key="3">
    <source>
        <dbReference type="Proteomes" id="UP000007587"/>
    </source>
</evidence>
<sequence length="341" mass="35804">MSHRTGFACLKDMTTRGWKALGVGTFLLAGGMVLPPSAEACSGVPCYPRWIDFPMPADAVVPANVPALVMASPGWPPVDSGRLRLRTEDGADVEARLLSGPRGSGVLVPAAPLVPGTGYRLEGHSVCPGASEEENTAVTTFTAGPAVALPATSGTLQAGPEQHGSFPVYGGASCSTEVEGSEVTLGFTPSPELVPFLPWVHWTLEVDGQPWAITPHGVVEPAGTLRFMDRLQYPHALLTVYSVCEFPQQQPPPTDQGLAPGRHVATLRPVLEQSPTPLPALEVSFEMTCPEKEPEPEPGPAPDAGPKPEAPRNEGCSQAGGGLAAFGLLATLRLWRRGKHP</sequence>
<name>H8MXT7_CORCM</name>
<evidence type="ECO:0000313" key="2">
    <source>
        <dbReference type="EMBL" id="AFE07077.1"/>
    </source>
</evidence>
<feature type="region of interest" description="Disordered" evidence="1">
    <location>
        <begin position="288"/>
        <end position="320"/>
    </location>
</feature>
<reference evidence="2 3" key="1">
    <citation type="journal article" date="2012" name="J. Bacteriol.">
        <title>Complete Genome Sequence of the Fruiting Myxobacterium Corallococcus coralloides DSM 2259.</title>
        <authorList>
            <person name="Huntley S."/>
            <person name="Zhang Y."/>
            <person name="Treuner-Lange A."/>
            <person name="Kneip S."/>
            <person name="Sensen C.W."/>
            <person name="Sogaard-Andersen L."/>
        </authorList>
    </citation>
    <scope>NUCLEOTIDE SEQUENCE [LARGE SCALE GENOMIC DNA]</scope>
    <source>
        <strain evidence="3">ATCC 25202 / DSM 2259 / NBRC 100086 / M2</strain>
    </source>
</reference>
<reference evidence="3" key="2">
    <citation type="submission" date="2012-03" db="EMBL/GenBank/DDBJ databases">
        <title>Genome sequence of the fruiting myxobacterium Corallococcus coralloides DSM 2259.</title>
        <authorList>
            <person name="Huntley S."/>
            <person name="Zhang Y."/>
            <person name="Treuner-Lange A."/>
            <person name="Sensen C.W."/>
            <person name="Sogaard-Andersen L."/>
        </authorList>
    </citation>
    <scope>NUCLEOTIDE SEQUENCE [LARGE SCALE GENOMIC DNA]</scope>
    <source>
        <strain evidence="3">ATCC 25202 / DSM 2259 / NBRC 100086 / M2</strain>
    </source>
</reference>
<organism evidence="2 3">
    <name type="scientific">Corallococcus coralloides (strain ATCC 25202 / DSM 2259 / NBRC 100086 / M2)</name>
    <name type="common">Myxococcus coralloides</name>
    <dbReference type="NCBI Taxonomy" id="1144275"/>
    <lineage>
        <taxon>Bacteria</taxon>
        <taxon>Pseudomonadati</taxon>
        <taxon>Myxococcota</taxon>
        <taxon>Myxococcia</taxon>
        <taxon>Myxococcales</taxon>
        <taxon>Cystobacterineae</taxon>
        <taxon>Myxococcaceae</taxon>
        <taxon>Corallococcus</taxon>
    </lineage>
</organism>
<keyword evidence="3" id="KW-1185">Reference proteome</keyword>
<proteinExistence type="predicted"/>
<dbReference type="HOGENOM" id="CLU_887714_0_0_7"/>
<protein>
    <submittedName>
        <fullName evidence="2">Uncharacterized protein</fullName>
    </submittedName>
</protein>
<gene>
    <name evidence="2" type="ordered locus">COCOR_06705</name>
</gene>
<dbReference type="Proteomes" id="UP000007587">
    <property type="component" value="Chromosome"/>
</dbReference>
<evidence type="ECO:0000256" key="1">
    <source>
        <dbReference type="SAM" id="MobiDB-lite"/>
    </source>
</evidence>
<accession>H8MXT7</accession>
<dbReference type="KEGG" id="ccx:COCOR_06705"/>
<dbReference type="AlphaFoldDB" id="H8MXT7"/>
<dbReference type="EMBL" id="CP003389">
    <property type="protein sequence ID" value="AFE07077.1"/>
    <property type="molecule type" value="Genomic_DNA"/>
</dbReference>